<keyword evidence="3" id="KW-0238">DNA-binding</keyword>
<dbReference type="Pfam" id="PF03466">
    <property type="entry name" value="LysR_substrate"/>
    <property type="match status" value="1"/>
</dbReference>
<dbReference type="PANTHER" id="PTHR30346:SF0">
    <property type="entry name" value="HCA OPERON TRANSCRIPTIONAL ACTIVATOR HCAR"/>
    <property type="match status" value="1"/>
</dbReference>
<evidence type="ECO:0000256" key="4">
    <source>
        <dbReference type="ARBA" id="ARBA00023163"/>
    </source>
</evidence>
<evidence type="ECO:0000256" key="3">
    <source>
        <dbReference type="ARBA" id="ARBA00023125"/>
    </source>
</evidence>
<keyword evidence="6" id="KW-0456">Lyase</keyword>
<dbReference type="GO" id="GO:0004089">
    <property type="term" value="F:carbonate dehydratase activity"/>
    <property type="evidence" value="ECO:0007669"/>
    <property type="project" value="UniProtKB-EC"/>
</dbReference>
<evidence type="ECO:0000256" key="1">
    <source>
        <dbReference type="ARBA" id="ARBA00009437"/>
    </source>
</evidence>
<dbReference type="SUPFAM" id="SSF46785">
    <property type="entry name" value="Winged helix' DNA-binding domain"/>
    <property type="match status" value="1"/>
</dbReference>
<dbReference type="InterPro" id="IPR036390">
    <property type="entry name" value="WH_DNA-bd_sf"/>
</dbReference>
<dbReference type="PANTHER" id="PTHR30346">
    <property type="entry name" value="TRANSCRIPTIONAL DUAL REGULATOR HCAR-RELATED"/>
    <property type="match status" value="1"/>
</dbReference>
<dbReference type="Proteomes" id="UP000056109">
    <property type="component" value="Chromosome I"/>
</dbReference>
<keyword evidence="4" id="KW-0804">Transcription</keyword>
<name>A0A0U5B7X4_9PROT</name>
<accession>A0A0U5B7X4</accession>
<proteinExistence type="inferred from homology"/>
<dbReference type="Gene3D" id="1.10.10.10">
    <property type="entry name" value="Winged helix-like DNA-binding domain superfamily/Winged helix DNA-binding domain"/>
    <property type="match status" value="1"/>
</dbReference>
<dbReference type="GO" id="GO:0003700">
    <property type="term" value="F:DNA-binding transcription factor activity"/>
    <property type="evidence" value="ECO:0007669"/>
    <property type="project" value="InterPro"/>
</dbReference>
<gene>
    <name evidence="6" type="primary">lysR</name>
    <name evidence="6" type="ORF">ASN_1293</name>
</gene>
<sequence length="309" mass="34965">MVRITLRQAMYFVAVADHGTMSGAALKLNISEPALADGLRKLEQITNLVLLERLPARGARLTQAGLALESSIRQLLVTAQKTEEIATKIACNTQTILRIGCFINLTPYILYDLQKYLRNRFPEIKLDFHENNHKNLMKSLANNDLDLLIAYDMGRIGEKIQTETLFSLQPYVIMREDHPLAKCKNLTLEAISKEPLALFNLPGSDEYFENLFYKIKKNPSINFRAHTMESLYCAVAAGMGIAIVALRRKNNDSFCNEVVEIPISEPTNPLNIIIARKQTRGSVPPDYIFRSISSFIREKSKNFGYVKPQ</sequence>
<dbReference type="GeneID" id="34782378"/>
<dbReference type="InterPro" id="IPR000847">
    <property type="entry name" value="LysR_HTH_N"/>
</dbReference>
<protein>
    <submittedName>
        <fullName evidence="6">LysR family transcriptional regulator</fullName>
        <ecNumber evidence="6">4.2.1.1</ecNumber>
    </submittedName>
</protein>
<dbReference type="PROSITE" id="PS50931">
    <property type="entry name" value="HTH_LYSR"/>
    <property type="match status" value="1"/>
</dbReference>
<reference evidence="7" key="1">
    <citation type="submission" date="2014-09" db="EMBL/GenBank/DDBJ databases">
        <authorList>
            <person name="Illeghems K.G."/>
        </authorList>
    </citation>
    <scope>NUCLEOTIDE SEQUENCE [LARGE SCALE GENOMIC DNA]</scope>
    <source>
        <strain evidence="7">108B</strain>
    </source>
</reference>
<dbReference type="EC" id="4.2.1.1" evidence="6"/>
<comment type="similarity">
    <text evidence="1">Belongs to the LysR transcriptional regulatory family.</text>
</comment>
<dbReference type="SUPFAM" id="SSF53850">
    <property type="entry name" value="Periplasmic binding protein-like II"/>
    <property type="match status" value="1"/>
</dbReference>
<feature type="domain" description="HTH lysR-type" evidence="5">
    <location>
        <begin position="4"/>
        <end position="62"/>
    </location>
</feature>
<organism evidence="6 7">
    <name type="scientific">Acetobacter senegalensis</name>
    <dbReference type="NCBI Taxonomy" id="446692"/>
    <lineage>
        <taxon>Bacteria</taxon>
        <taxon>Pseudomonadati</taxon>
        <taxon>Pseudomonadota</taxon>
        <taxon>Alphaproteobacteria</taxon>
        <taxon>Acetobacterales</taxon>
        <taxon>Acetobacteraceae</taxon>
        <taxon>Acetobacter</taxon>
    </lineage>
</organism>
<dbReference type="GO" id="GO:0003677">
    <property type="term" value="F:DNA binding"/>
    <property type="evidence" value="ECO:0007669"/>
    <property type="project" value="UniProtKB-KW"/>
</dbReference>
<keyword evidence="2" id="KW-0805">Transcription regulation</keyword>
<dbReference type="InterPro" id="IPR005119">
    <property type="entry name" value="LysR_subst-bd"/>
</dbReference>
<evidence type="ECO:0000313" key="7">
    <source>
        <dbReference type="Proteomes" id="UP000056109"/>
    </source>
</evidence>
<dbReference type="Pfam" id="PF00126">
    <property type="entry name" value="HTH_1"/>
    <property type="match status" value="1"/>
</dbReference>
<evidence type="ECO:0000256" key="2">
    <source>
        <dbReference type="ARBA" id="ARBA00023015"/>
    </source>
</evidence>
<dbReference type="PATRIC" id="fig|446692.3.peg.1298"/>
<dbReference type="GO" id="GO:0032993">
    <property type="term" value="C:protein-DNA complex"/>
    <property type="evidence" value="ECO:0007669"/>
    <property type="project" value="TreeGrafter"/>
</dbReference>
<dbReference type="AlphaFoldDB" id="A0A0U5B7X4"/>
<evidence type="ECO:0000259" key="5">
    <source>
        <dbReference type="PROSITE" id="PS50931"/>
    </source>
</evidence>
<dbReference type="EMBL" id="LN606600">
    <property type="protein sequence ID" value="CEF40659.1"/>
    <property type="molecule type" value="Genomic_DNA"/>
</dbReference>
<keyword evidence="7" id="KW-1185">Reference proteome</keyword>
<dbReference type="InterPro" id="IPR036388">
    <property type="entry name" value="WH-like_DNA-bd_sf"/>
</dbReference>
<evidence type="ECO:0000313" key="6">
    <source>
        <dbReference type="EMBL" id="CEF40659.1"/>
    </source>
</evidence>
<dbReference type="KEGG" id="asz:ASN_1293"/>
<dbReference type="Gene3D" id="3.40.190.10">
    <property type="entry name" value="Periplasmic binding protein-like II"/>
    <property type="match status" value="2"/>
</dbReference>
<dbReference type="RefSeq" id="WP_058987444.1">
    <property type="nucleotide sequence ID" value="NZ_LN606600.1"/>
</dbReference>